<dbReference type="GO" id="GO:0005886">
    <property type="term" value="C:plasma membrane"/>
    <property type="evidence" value="ECO:0007669"/>
    <property type="project" value="TreeGrafter"/>
</dbReference>
<dbReference type="OrthoDB" id="2351791at2759"/>
<comment type="subcellular location">
    <subcellularLocation>
        <location evidence="1">Membrane</location>
        <topology evidence="1">Multi-pass membrane protein</topology>
    </subcellularLocation>
</comment>
<evidence type="ECO:0000313" key="7">
    <source>
        <dbReference type="Proteomes" id="UP000326565"/>
    </source>
</evidence>
<feature type="transmembrane region" description="Helical" evidence="5">
    <location>
        <begin position="33"/>
        <end position="51"/>
    </location>
</feature>
<evidence type="ECO:0000256" key="4">
    <source>
        <dbReference type="ARBA" id="ARBA00023136"/>
    </source>
</evidence>
<keyword evidence="3 5" id="KW-1133">Transmembrane helix</keyword>
<dbReference type="GO" id="GO:0022857">
    <property type="term" value="F:transmembrane transporter activity"/>
    <property type="evidence" value="ECO:0007669"/>
    <property type="project" value="TreeGrafter"/>
</dbReference>
<dbReference type="SUPFAM" id="SSF103473">
    <property type="entry name" value="MFS general substrate transporter"/>
    <property type="match status" value="1"/>
</dbReference>
<proteinExistence type="predicted"/>
<evidence type="ECO:0000256" key="5">
    <source>
        <dbReference type="SAM" id="Phobius"/>
    </source>
</evidence>
<dbReference type="Proteomes" id="UP000326565">
    <property type="component" value="Unassembled WGS sequence"/>
</dbReference>
<evidence type="ECO:0000256" key="2">
    <source>
        <dbReference type="ARBA" id="ARBA00022692"/>
    </source>
</evidence>
<dbReference type="PANTHER" id="PTHR23501:SF59">
    <property type="entry name" value="MAJOR FACILITATOR SUPERFAMILY (MFS) PROFILE DOMAIN-CONTAINING PROTEIN-RELATED"/>
    <property type="match status" value="1"/>
</dbReference>
<evidence type="ECO:0008006" key="8">
    <source>
        <dbReference type="Google" id="ProtNLM"/>
    </source>
</evidence>
<sequence>MSATISGVAAYPETFTVIIVGVIVSKWGRYRRAIWIGWFLSVPGIGLLYLLGPRTTMPKLLFLNLVPGLGVGMLYSRLAYGTQAAAEEKDVTYMASMYTFSRTLGQSISLSPLEARSPRHNLPSS</sequence>
<protein>
    <recommendedName>
        <fullName evidence="8">Major facilitator superfamily domain-containing protein</fullName>
    </recommendedName>
</protein>
<feature type="transmembrane region" description="Helical" evidence="5">
    <location>
        <begin position="57"/>
        <end position="75"/>
    </location>
</feature>
<dbReference type="EMBL" id="ML732225">
    <property type="protein sequence ID" value="KAB8073548.1"/>
    <property type="molecule type" value="Genomic_DNA"/>
</dbReference>
<keyword evidence="2 5" id="KW-0812">Transmembrane</keyword>
<keyword evidence="7" id="KW-1185">Reference proteome</keyword>
<keyword evidence="4 5" id="KW-0472">Membrane</keyword>
<dbReference type="AlphaFoldDB" id="A0A5N5WYB1"/>
<dbReference type="InterPro" id="IPR036259">
    <property type="entry name" value="MFS_trans_sf"/>
</dbReference>
<evidence type="ECO:0000256" key="1">
    <source>
        <dbReference type="ARBA" id="ARBA00004141"/>
    </source>
</evidence>
<evidence type="ECO:0000313" key="6">
    <source>
        <dbReference type="EMBL" id="KAB8073548.1"/>
    </source>
</evidence>
<reference evidence="6 7" key="1">
    <citation type="submission" date="2019-04" db="EMBL/GenBank/DDBJ databases">
        <title>Friends and foes A comparative genomics study of 23 Aspergillus species from section Flavi.</title>
        <authorList>
            <consortium name="DOE Joint Genome Institute"/>
            <person name="Kjaerbolling I."/>
            <person name="Vesth T."/>
            <person name="Frisvad J.C."/>
            <person name="Nybo J.L."/>
            <person name="Theobald S."/>
            <person name="Kildgaard S."/>
            <person name="Isbrandt T."/>
            <person name="Kuo A."/>
            <person name="Sato A."/>
            <person name="Lyhne E.K."/>
            <person name="Kogle M.E."/>
            <person name="Wiebenga A."/>
            <person name="Kun R.S."/>
            <person name="Lubbers R.J."/>
            <person name="Makela M.R."/>
            <person name="Barry K."/>
            <person name="Chovatia M."/>
            <person name="Clum A."/>
            <person name="Daum C."/>
            <person name="Haridas S."/>
            <person name="He G."/>
            <person name="LaButti K."/>
            <person name="Lipzen A."/>
            <person name="Mondo S."/>
            <person name="Riley R."/>
            <person name="Salamov A."/>
            <person name="Simmons B.A."/>
            <person name="Magnuson J.K."/>
            <person name="Henrissat B."/>
            <person name="Mortensen U.H."/>
            <person name="Larsen T.O."/>
            <person name="Devries R.P."/>
            <person name="Grigoriev I.V."/>
            <person name="Machida M."/>
            <person name="Baker S.E."/>
            <person name="Andersen M.R."/>
        </authorList>
    </citation>
    <scope>NUCLEOTIDE SEQUENCE [LARGE SCALE GENOMIC DNA]</scope>
    <source>
        <strain evidence="6 7">CBS 151.66</strain>
    </source>
</reference>
<accession>A0A5N5WYB1</accession>
<gene>
    <name evidence="6" type="ORF">BDV29DRAFT_157529</name>
</gene>
<evidence type="ECO:0000256" key="3">
    <source>
        <dbReference type="ARBA" id="ARBA00022989"/>
    </source>
</evidence>
<dbReference type="PANTHER" id="PTHR23501">
    <property type="entry name" value="MAJOR FACILITATOR SUPERFAMILY"/>
    <property type="match status" value="1"/>
</dbReference>
<name>A0A5N5WYB1_9EURO</name>
<organism evidence="6 7">
    <name type="scientific">Aspergillus leporis</name>
    <dbReference type="NCBI Taxonomy" id="41062"/>
    <lineage>
        <taxon>Eukaryota</taxon>
        <taxon>Fungi</taxon>
        <taxon>Dikarya</taxon>
        <taxon>Ascomycota</taxon>
        <taxon>Pezizomycotina</taxon>
        <taxon>Eurotiomycetes</taxon>
        <taxon>Eurotiomycetidae</taxon>
        <taxon>Eurotiales</taxon>
        <taxon>Aspergillaceae</taxon>
        <taxon>Aspergillus</taxon>
        <taxon>Aspergillus subgen. Circumdati</taxon>
    </lineage>
</organism>